<organism evidence="6 7">
    <name type="scientific">Alkalibacillus salilacus</name>
    <dbReference type="NCBI Taxonomy" id="284582"/>
    <lineage>
        <taxon>Bacteria</taxon>
        <taxon>Bacillati</taxon>
        <taxon>Bacillota</taxon>
        <taxon>Bacilli</taxon>
        <taxon>Bacillales</taxon>
        <taxon>Bacillaceae</taxon>
        <taxon>Alkalibacillus</taxon>
    </lineage>
</organism>
<evidence type="ECO:0000259" key="5">
    <source>
        <dbReference type="Pfam" id="PF01258"/>
    </source>
</evidence>
<keyword evidence="1" id="KW-0479">Metal-binding</keyword>
<evidence type="ECO:0000256" key="3">
    <source>
        <dbReference type="ARBA" id="ARBA00022833"/>
    </source>
</evidence>
<feature type="domain" description="Zinc finger DksA/TraR C4-type" evidence="5">
    <location>
        <begin position="86"/>
        <end position="113"/>
    </location>
</feature>
<protein>
    <submittedName>
        <fullName evidence="6">YteA family regulatory protein</fullName>
    </submittedName>
</protein>
<reference evidence="6 7" key="1">
    <citation type="submission" date="2023-07" db="EMBL/GenBank/DDBJ databases">
        <title>Genomic Encyclopedia of Type Strains, Phase IV (KMG-IV): sequencing the most valuable type-strain genomes for metagenomic binning, comparative biology and taxonomic classification.</title>
        <authorList>
            <person name="Goeker M."/>
        </authorList>
    </citation>
    <scope>NUCLEOTIDE SEQUENCE [LARGE SCALE GENOMIC DNA]</scope>
    <source>
        <strain evidence="6 7">DSM 16460</strain>
    </source>
</reference>
<dbReference type="RefSeq" id="WP_306978376.1">
    <property type="nucleotide sequence ID" value="NZ_JAUSTQ010000020.1"/>
</dbReference>
<dbReference type="Proteomes" id="UP001224359">
    <property type="component" value="Unassembled WGS sequence"/>
</dbReference>
<dbReference type="PROSITE" id="PS51128">
    <property type="entry name" value="ZF_DKSA_2"/>
    <property type="match status" value="1"/>
</dbReference>
<keyword evidence="3" id="KW-0862">Zinc</keyword>
<proteinExistence type="predicted"/>
<evidence type="ECO:0000256" key="1">
    <source>
        <dbReference type="ARBA" id="ARBA00022723"/>
    </source>
</evidence>
<dbReference type="PANTHER" id="PTHR33823">
    <property type="entry name" value="RNA POLYMERASE-BINDING TRANSCRIPTION FACTOR DKSA-RELATED"/>
    <property type="match status" value="1"/>
</dbReference>
<evidence type="ECO:0000313" key="6">
    <source>
        <dbReference type="EMBL" id="MDQ0160846.1"/>
    </source>
</evidence>
<gene>
    <name evidence="6" type="ORF">J2S77_002853</name>
</gene>
<name>A0ABT9VIQ1_9BACI</name>
<accession>A0ABT9VIQ1</accession>
<sequence>MYNPMWEELRVQLMEEKNRLEQRVKEAEDLPALIEESVGELNSLDDQHPGDSGTELYERQKDLTMFRHAKEQLEEIDHALNKMDDGTYGICEKTGEPIPLERLQAMPTARYTIKHSHDEL</sequence>
<evidence type="ECO:0000313" key="7">
    <source>
        <dbReference type="Proteomes" id="UP001224359"/>
    </source>
</evidence>
<dbReference type="InterPro" id="IPR000962">
    <property type="entry name" value="Znf_DskA_TraR"/>
</dbReference>
<dbReference type="EMBL" id="JAUSTQ010000020">
    <property type="protein sequence ID" value="MDQ0160846.1"/>
    <property type="molecule type" value="Genomic_DNA"/>
</dbReference>
<comment type="caution">
    <text evidence="6">The sequence shown here is derived from an EMBL/GenBank/DDBJ whole genome shotgun (WGS) entry which is preliminary data.</text>
</comment>
<dbReference type="SUPFAM" id="SSF57716">
    <property type="entry name" value="Glucocorticoid receptor-like (DNA-binding domain)"/>
    <property type="match status" value="1"/>
</dbReference>
<feature type="zinc finger region" description="dksA C4-type" evidence="4">
    <location>
        <begin position="91"/>
        <end position="115"/>
    </location>
</feature>
<dbReference type="PANTHER" id="PTHR33823:SF4">
    <property type="entry name" value="GENERAL STRESS PROTEIN 16O"/>
    <property type="match status" value="1"/>
</dbReference>
<dbReference type="Gene3D" id="1.20.120.910">
    <property type="entry name" value="DksA, coiled-coil domain"/>
    <property type="match status" value="1"/>
</dbReference>
<dbReference type="InterPro" id="IPR037187">
    <property type="entry name" value="DnaK_N"/>
</dbReference>
<evidence type="ECO:0000256" key="4">
    <source>
        <dbReference type="PROSITE-ProRule" id="PRU00510"/>
    </source>
</evidence>
<keyword evidence="7" id="KW-1185">Reference proteome</keyword>
<dbReference type="Pfam" id="PF01258">
    <property type="entry name" value="zf-dskA_traR"/>
    <property type="match status" value="1"/>
</dbReference>
<evidence type="ECO:0000256" key="2">
    <source>
        <dbReference type="ARBA" id="ARBA00022771"/>
    </source>
</evidence>
<dbReference type="SUPFAM" id="SSF109635">
    <property type="entry name" value="DnaK suppressor protein DksA, alpha-hairpin domain"/>
    <property type="match status" value="1"/>
</dbReference>
<keyword evidence="2" id="KW-0863">Zinc-finger</keyword>